<organism evidence="1 2">
    <name type="scientific">Staphylococcus piscifermentans</name>
    <dbReference type="NCBI Taxonomy" id="70258"/>
    <lineage>
        <taxon>Bacteria</taxon>
        <taxon>Bacillati</taxon>
        <taxon>Bacillota</taxon>
        <taxon>Bacilli</taxon>
        <taxon>Bacillales</taxon>
        <taxon>Staphylococcaceae</taxon>
        <taxon>Staphylococcus</taxon>
    </lineage>
</organism>
<proteinExistence type="predicted"/>
<accession>A0A512QN33</accession>
<keyword evidence="2" id="KW-1185">Reference proteome</keyword>
<name>A0A512QN33_9STAP</name>
<dbReference type="AlphaFoldDB" id="A0A512QN33"/>
<comment type="caution">
    <text evidence="1">The sequence shown here is derived from an EMBL/GenBank/DDBJ whole genome shotgun (WGS) entry which is preliminary data.</text>
</comment>
<evidence type="ECO:0000313" key="1">
    <source>
        <dbReference type="EMBL" id="GEP84859.1"/>
    </source>
</evidence>
<dbReference type="Proteomes" id="UP000321736">
    <property type="component" value="Unassembled WGS sequence"/>
</dbReference>
<reference evidence="1 2" key="1">
    <citation type="submission" date="2019-07" db="EMBL/GenBank/DDBJ databases">
        <title>Whole genome shotgun sequence of Staphylococcus piscifermentans NBRC 109625.</title>
        <authorList>
            <person name="Hosoyama A."/>
            <person name="Uohara A."/>
            <person name="Ohji S."/>
            <person name="Ichikawa N."/>
        </authorList>
    </citation>
    <scope>NUCLEOTIDE SEQUENCE [LARGE SCALE GENOMIC DNA]</scope>
    <source>
        <strain evidence="1 2">NBRC 109625</strain>
    </source>
</reference>
<protein>
    <submittedName>
        <fullName evidence="1">Uncharacterized protein</fullName>
    </submittedName>
</protein>
<sequence>MHIPQFYTFSNCRNFSKKYFIHFLENIFIMAAVNRQNAWINKLPSNIRMIINAYCIEYTRLQNKKRAESTG</sequence>
<dbReference type="EMBL" id="BKAR01000016">
    <property type="protein sequence ID" value="GEP84859.1"/>
    <property type="molecule type" value="Genomic_DNA"/>
</dbReference>
<evidence type="ECO:0000313" key="2">
    <source>
        <dbReference type="Proteomes" id="UP000321736"/>
    </source>
</evidence>
<gene>
    <name evidence="1" type="ORF">SPI02_14440</name>
</gene>